<reference evidence="1" key="2">
    <citation type="journal article" date="2023" name="ISME Commun">
        <title>Characterization of a bloom-associated alphaproteobacterial lineage, 'Candidatus Phycosocius': insights into freshwater algal-bacterial interactions.</title>
        <authorList>
            <person name="Tanabe Y."/>
            <person name="Yamaguchi H."/>
            <person name="Yoshida M."/>
            <person name="Kai A."/>
            <person name="Okazaki Y."/>
        </authorList>
    </citation>
    <scope>NUCLEOTIDE SEQUENCE</scope>
    <source>
        <strain evidence="1">BOTRYCO-1</strain>
    </source>
</reference>
<reference evidence="1" key="1">
    <citation type="submission" date="2021-05" db="EMBL/GenBank/DDBJ databases">
        <authorList>
            <person name="Tanabe Y."/>
        </authorList>
    </citation>
    <scope>NUCLEOTIDE SEQUENCE</scope>
    <source>
        <strain evidence="1">BOTRYCO-1</strain>
    </source>
</reference>
<accession>A0ABQ4PYJ3</accession>
<dbReference type="RefSeq" id="WP_284361818.1">
    <property type="nucleotide sequence ID" value="NZ_BPFZ01000027.1"/>
</dbReference>
<evidence type="ECO:0000313" key="2">
    <source>
        <dbReference type="Proteomes" id="UP001161064"/>
    </source>
</evidence>
<organism evidence="1 2">
    <name type="scientific">Candidatus Phycosocius spiralis</name>
    <dbReference type="NCBI Taxonomy" id="2815099"/>
    <lineage>
        <taxon>Bacteria</taxon>
        <taxon>Pseudomonadati</taxon>
        <taxon>Pseudomonadota</taxon>
        <taxon>Alphaproteobacteria</taxon>
        <taxon>Caulobacterales</taxon>
        <taxon>Caulobacterales incertae sedis</taxon>
        <taxon>Candidatus Phycosocius</taxon>
    </lineage>
</organism>
<sequence length="150" mass="16969">MKAWSYWALYQRDNFVVIPEQIMFPNGLLSSVAPYLKIDLDDPQIADQFRSILSSDNVQKVKNYDDANNETSTKILSNLLKVKSQKQLAREVKLLSVERNSGRFNVELTVGQKNGSFLGDPELSASIPKAMSLEQTVDFLIDHFKQQSAT</sequence>
<comment type="caution">
    <text evidence="1">The sequence shown here is derived from an EMBL/GenBank/DDBJ whole genome shotgun (WGS) entry which is preliminary data.</text>
</comment>
<evidence type="ECO:0000313" key="1">
    <source>
        <dbReference type="EMBL" id="GIU68144.1"/>
    </source>
</evidence>
<gene>
    <name evidence="1" type="ORF">PsB1_2298</name>
</gene>
<dbReference type="EMBL" id="BPFZ01000027">
    <property type="protein sequence ID" value="GIU68144.1"/>
    <property type="molecule type" value="Genomic_DNA"/>
</dbReference>
<protein>
    <recommendedName>
        <fullName evidence="3">Lipoprotein</fullName>
    </recommendedName>
</protein>
<proteinExistence type="predicted"/>
<name>A0ABQ4PYJ3_9PROT</name>
<evidence type="ECO:0008006" key="3">
    <source>
        <dbReference type="Google" id="ProtNLM"/>
    </source>
</evidence>
<dbReference type="Proteomes" id="UP001161064">
    <property type="component" value="Unassembled WGS sequence"/>
</dbReference>
<keyword evidence="2" id="KW-1185">Reference proteome</keyword>